<dbReference type="GO" id="GO:0003700">
    <property type="term" value="F:DNA-binding transcription factor activity"/>
    <property type="evidence" value="ECO:0007669"/>
    <property type="project" value="InterPro"/>
</dbReference>
<dbReference type="Pfam" id="PF00126">
    <property type="entry name" value="HTH_1"/>
    <property type="match status" value="1"/>
</dbReference>
<dbReference type="GO" id="GO:0043565">
    <property type="term" value="F:sequence-specific DNA binding"/>
    <property type="evidence" value="ECO:0007669"/>
    <property type="project" value="TreeGrafter"/>
</dbReference>
<dbReference type="EMBL" id="LYBW01000043">
    <property type="protein sequence ID" value="ODR92492.1"/>
    <property type="molecule type" value="Genomic_DNA"/>
</dbReference>
<protein>
    <submittedName>
        <fullName evidence="6">LysR family transcriptional regulator</fullName>
    </submittedName>
</protein>
<sequence length="315" mass="35208">MAKGNPSLPPLDYLLAFEAAAEYQSFVSASKKLNISETAISRKVRLLELHYDVPLFHRGPRSIILTAQGISFLSQIQPALQTLRDASRKIIAEYQDKPVKLAATNSVASLWLMPRLQEFNRANKHVRIMLVASDNDEECLSESVDLAILRGDGNWPGYDSQLLFDESIFPICSPDYLEANPTARDLSSLSGLDLIEVSSNHTEWMNWKAWLAKAGHAATELEQAVVFNTYSHSIQAAVDGLGIALGWRHLVDSFLDQGKLVRPQGDLNICTEHGYYLLRSQKAEPFDAGKVVQDWLMRESQPRNSELPSQELDSI</sequence>
<comment type="caution">
    <text evidence="6">The sequence shown here is derived from an EMBL/GenBank/DDBJ whole genome shotgun (WGS) entry which is preliminary data.</text>
</comment>
<dbReference type="PANTHER" id="PTHR30537:SF79">
    <property type="entry name" value="TRANSCRIPTIONAL REGULATOR-RELATED"/>
    <property type="match status" value="1"/>
</dbReference>
<dbReference type="InterPro" id="IPR000847">
    <property type="entry name" value="LysR_HTH_N"/>
</dbReference>
<evidence type="ECO:0000313" key="6">
    <source>
        <dbReference type="EMBL" id="ODR92492.1"/>
    </source>
</evidence>
<organism evidence="6 7">
    <name type="scientific">Sinorhizobium alkalisoli</name>
    <dbReference type="NCBI Taxonomy" id="1752398"/>
    <lineage>
        <taxon>Bacteria</taxon>
        <taxon>Pseudomonadati</taxon>
        <taxon>Pseudomonadota</taxon>
        <taxon>Alphaproteobacteria</taxon>
        <taxon>Hyphomicrobiales</taxon>
        <taxon>Rhizobiaceae</taxon>
        <taxon>Sinorhizobium/Ensifer group</taxon>
        <taxon>Sinorhizobium</taxon>
    </lineage>
</organism>
<dbReference type="InterPro" id="IPR036388">
    <property type="entry name" value="WH-like_DNA-bd_sf"/>
</dbReference>
<dbReference type="CDD" id="cd08432">
    <property type="entry name" value="PBP2_GcdR_TrpI_HvrB_AmpR_like"/>
    <property type="match status" value="1"/>
</dbReference>
<dbReference type="RefSeq" id="WP_069457217.1">
    <property type="nucleotide sequence ID" value="NZ_LYBW01000043.1"/>
</dbReference>
<accession>A0A1E3VFX1</accession>
<name>A0A1E3VFX1_9HYPH</name>
<keyword evidence="4" id="KW-0804">Transcription</keyword>
<dbReference type="SUPFAM" id="SSF46785">
    <property type="entry name" value="Winged helix' DNA-binding domain"/>
    <property type="match status" value="1"/>
</dbReference>
<dbReference type="AlphaFoldDB" id="A0A1E3VFX1"/>
<gene>
    <name evidence="6" type="ORF">A8M32_04480</name>
</gene>
<keyword evidence="7" id="KW-1185">Reference proteome</keyword>
<reference evidence="7" key="1">
    <citation type="submission" date="2016-05" db="EMBL/GenBank/DDBJ databases">
        <authorList>
            <person name="Li Y."/>
        </authorList>
    </citation>
    <scope>NUCLEOTIDE SEQUENCE [LARGE SCALE GENOMIC DNA]</scope>
    <source>
        <strain evidence="7">YIC4027</strain>
    </source>
</reference>
<dbReference type="STRING" id="1752398.A8M32_04480"/>
<dbReference type="Pfam" id="PF03466">
    <property type="entry name" value="LysR_substrate"/>
    <property type="match status" value="1"/>
</dbReference>
<evidence type="ECO:0000256" key="1">
    <source>
        <dbReference type="ARBA" id="ARBA00009437"/>
    </source>
</evidence>
<evidence type="ECO:0000256" key="4">
    <source>
        <dbReference type="ARBA" id="ARBA00023163"/>
    </source>
</evidence>
<dbReference type="Proteomes" id="UP000094342">
    <property type="component" value="Unassembled WGS sequence"/>
</dbReference>
<dbReference type="OrthoDB" id="9804958at2"/>
<keyword evidence="3" id="KW-0238">DNA-binding</keyword>
<dbReference type="PROSITE" id="PS50931">
    <property type="entry name" value="HTH_LYSR"/>
    <property type="match status" value="1"/>
</dbReference>
<dbReference type="Gene3D" id="1.10.10.10">
    <property type="entry name" value="Winged helix-like DNA-binding domain superfamily/Winged helix DNA-binding domain"/>
    <property type="match status" value="1"/>
</dbReference>
<dbReference type="InterPro" id="IPR036390">
    <property type="entry name" value="WH_DNA-bd_sf"/>
</dbReference>
<comment type="similarity">
    <text evidence="1">Belongs to the LysR transcriptional regulatory family.</text>
</comment>
<dbReference type="Gene3D" id="3.40.190.10">
    <property type="entry name" value="Periplasmic binding protein-like II"/>
    <property type="match status" value="2"/>
</dbReference>
<evidence type="ECO:0000313" key="7">
    <source>
        <dbReference type="Proteomes" id="UP000094342"/>
    </source>
</evidence>
<dbReference type="GO" id="GO:0006351">
    <property type="term" value="P:DNA-templated transcription"/>
    <property type="evidence" value="ECO:0007669"/>
    <property type="project" value="TreeGrafter"/>
</dbReference>
<dbReference type="SUPFAM" id="SSF53850">
    <property type="entry name" value="Periplasmic binding protein-like II"/>
    <property type="match status" value="1"/>
</dbReference>
<evidence type="ECO:0000256" key="2">
    <source>
        <dbReference type="ARBA" id="ARBA00023015"/>
    </source>
</evidence>
<dbReference type="InterPro" id="IPR058163">
    <property type="entry name" value="LysR-type_TF_proteobact-type"/>
</dbReference>
<proteinExistence type="inferred from homology"/>
<dbReference type="InterPro" id="IPR005119">
    <property type="entry name" value="LysR_subst-bd"/>
</dbReference>
<keyword evidence="2" id="KW-0805">Transcription regulation</keyword>
<evidence type="ECO:0000256" key="3">
    <source>
        <dbReference type="ARBA" id="ARBA00023125"/>
    </source>
</evidence>
<feature type="domain" description="HTH lysR-type" evidence="5">
    <location>
        <begin position="9"/>
        <end position="66"/>
    </location>
</feature>
<evidence type="ECO:0000259" key="5">
    <source>
        <dbReference type="PROSITE" id="PS50931"/>
    </source>
</evidence>
<dbReference type="PANTHER" id="PTHR30537">
    <property type="entry name" value="HTH-TYPE TRANSCRIPTIONAL REGULATOR"/>
    <property type="match status" value="1"/>
</dbReference>